<evidence type="ECO:0000313" key="2">
    <source>
        <dbReference type="EMBL" id="MBP1839940.1"/>
    </source>
</evidence>
<keyword evidence="5" id="KW-1185">Reference proteome</keyword>
<dbReference type="Pfam" id="PF14371">
    <property type="entry name" value="DUF4412"/>
    <property type="match status" value="1"/>
</dbReference>
<evidence type="ECO:0000313" key="3">
    <source>
        <dbReference type="EMBL" id="MDQ0335539.1"/>
    </source>
</evidence>
<evidence type="ECO:0000313" key="5">
    <source>
        <dbReference type="Proteomes" id="UP001231587"/>
    </source>
</evidence>
<sequence>MKLKHIALIVALVFSGTQMHGQFLKKLKNKLQEVTEDIVIDKTSQKVEQSLGKRLDSLFGIDGDYKFGGINMGGFSLLNDSILPETYYFEWKYILRIESPEDDPIDIAYYLKAEEKYFGMQPTLDDLKKNDDVFIVMDTEHNTNAIFMTNNNKKTGMVMKMNLDLENIESDPYLENDFTFEELDDKVINGKNCKGFKMENDDAIMIMYNAMDAPVSFSSIFGINTKNVPKGFNPKWLNQAENSLIMEATYTDKSNNKSTTMQCIDLAAHDLQIHKQDYDFTSLGNYSN</sequence>
<evidence type="ECO:0000259" key="1">
    <source>
        <dbReference type="Pfam" id="PF14371"/>
    </source>
</evidence>
<feature type="domain" description="DUF4412" evidence="1">
    <location>
        <begin position="106"/>
        <end position="241"/>
    </location>
</feature>
<protein>
    <recommendedName>
        <fullName evidence="1">DUF4412 domain-containing protein</fullName>
    </recommendedName>
</protein>
<dbReference type="AlphaFoldDB" id="A0A9X0YIX6"/>
<gene>
    <name evidence="2" type="ORF">J2Z56_001864</name>
    <name evidence="3" type="ORF">J2Z57_001987</name>
</gene>
<name>A0A9X0YIX6_9FLAO</name>
<proteinExistence type="predicted"/>
<dbReference type="OrthoDB" id="1524221at2"/>
<accession>A0A9X0YIX6</accession>
<dbReference type="InterPro" id="IPR025524">
    <property type="entry name" value="DUF4412"/>
</dbReference>
<dbReference type="Proteomes" id="UP001231587">
    <property type="component" value="Unassembled WGS sequence"/>
</dbReference>
<dbReference type="EMBL" id="JAUSUU010000005">
    <property type="protein sequence ID" value="MDQ0335539.1"/>
    <property type="molecule type" value="Genomic_DNA"/>
</dbReference>
<comment type="caution">
    <text evidence="2">The sequence shown here is derived from an EMBL/GenBank/DDBJ whole genome shotgun (WGS) entry which is preliminary data.</text>
</comment>
<dbReference type="Proteomes" id="UP001138672">
    <property type="component" value="Unassembled WGS sequence"/>
</dbReference>
<reference evidence="2" key="1">
    <citation type="submission" date="2021-03" db="EMBL/GenBank/DDBJ databases">
        <title>Genomic Encyclopedia of Type Strains, Phase IV (KMG-IV): sequencing the most valuable type-strain genomes for metagenomic binning, comparative biology and taxonomic classification.</title>
        <authorList>
            <person name="Goeker M."/>
        </authorList>
    </citation>
    <scope>NUCLEOTIDE SEQUENCE</scope>
    <source>
        <strain evidence="2">DSM 15523</strain>
        <strain evidence="3 5">DSM 16476</strain>
    </source>
</reference>
<dbReference type="RefSeq" id="WP_057778755.1">
    <property type="nucleotide sequence ID" value="NZ_JAGGJQ010000004.1"/>
</dbReference>
<dbReference type="EMBL" id="JAGGJQ010000004">
    <property type="protein sequence ID" value="MBP1839940.1"/>
    <property type="molecule type" value="Genomic_DNA"/>
</dbReference>
<evidence type="ECO:0000313" key="4">
    <source>
        <dbReference type="Proteomes" id="UP001138672"/>
    </source>
</evidence>
<organism evidence="2 4">
    <name type="scientific">Formosa algae</name>
    <dbReference type="NCBI Taxonomy" id="225843"/>
    <lineage>
        <taxon>Bacteria</taxon>
        <taxon>Pseudomonadati</taxon>
        <taxon>Bacteroidota</taxon>
        <taxon>Flavobacteriia</taxon>
        <taxon>Flavobacteriales</taxon>
        <taxon>Flavobacteriaceae</taxon>
        <taxon>Formosa</taxon>
    </lineage>
</organism>